<comment type="caution">
    <text evidence="2">The sequence shown here is derived from an EMBL/GenBank/DDBJ whole genome shotgun (WGS) entry which is preliminary data.</text>
</comment>
<feature type="compositionally biased region" description="Basic and acidic residues" evidence="1">
    <location>
        <begin position="29"/>
        <end position="44"/>
    </location>
</feature>
<feature type="compositionally biased region" description="Gly residues" evidence="1">
    <location>
        <begin position="18"/>
        <end position="27"/>
    </location>
</feature>
<dbReference type="AlphaFoldDB" id="A0A834XC63"/>
<name>A0A834XC63_9FABA</name>
<dbReference type="EMBL" id="JAAIUW010000002">
    <property type="protein sequence ID" value="KAF7842455.1"/>
    <property type="molecule type" value="Genomic_DNA"/>
</dbReference>
<evidence type="ECO:0000313" key="2">
    <source>
        <dbReference type="EMBL" id="KAF7842455.1"/>
    </source>
</evidence>
<evidence type="ECO:0000256" key="1">
    <source>
        <dbReference type="SAM" id="MobiDB-lite"/>
    </source>
</evidence>
<accession>A0A834XC63</accession>
<feature type="region of interest" description="Disordered" evidence="1">
    <location>
        <begin position="14"/>
        <end position="44"/>
    </location>
</feature>
<sequence>MQYVGNGNQKIKTKTLVTGGGENGGNGEDSIKSEMLPEMRLFNE</sequence>
<dbReference type="Proteomes" id="UP000634136">
    <property type="component" value="Unassembled WGS sequence"/>
</dbReference>
<evidence type="ECO:0000313" key="3">
    <source>
        <dbReference type="Proteomes" id="UP000634136"/>
    </source>
</evidence>
<gene>
    <name evidence="2" type="ORF">G2W53_004753</name>
</gene>
<organism evidence="2 3">
    <name type="scientific">Senna tora</name>
    <dbReference type="NCBI Taxonomy" id="362788"/>
    <lineage>
        <taxon>Eukaryota</taxon>
        <taxon>Viridiplantae</taxon>
        <taxon>Streptophyta</taxon>
        <taxon>Embryophyta</taxon>
        <taxon>Tracheophyta</taxon>
        <taxon>Spermatophyta</taxon>
        <taxon>Magnoliopsida</taxon>
        <taxon>eudicotyledons</taxon>
        <taxon>Gunneridae</taxon>
        <taxon>Pentapetalae</taxon>
        <taxon>rosids</taxon>
        <taxon>fabids</taxon>
        <taxon>Fabales</taxon>
        <taxon>Fabaceae</taxon>
        <taxon>Caesalpinioideae</taxon>
        <taxon>Cassia clade</taxon>
        <taxon>Senna</taxon>
    </lineage>
</organism>
<proteinExistence type="predicted"/>
<keyword evidence="3" id="KW-1185">Reference proteome</keyword>
<reference evidence="2" key="1">
    <citation type="submission" date="2020-09" db="EMBL/GenBank/DDBJ databases">
        <title>Genome-Enabled Discovery of Anthraquinone Biosynthesis in Senna tora.</title>
        <authorList>
            <person name="Kang S.-H."/>
            <person name="Pandey R.P."/>
            <person name="Lee C.-M."/>
            <person name="Sim J.-S."/>
            <person name="Jeong J.-T."/>
            <person name="Choi B.-S."/>
            <person name="Jung M."/>
            <person name="Ginzburg D."/>
            <person name="Zhao K."/>
            <person name="Won S.Y."/>
            <person name="Oh T.-J."/>
            <person name="Yu Y."/>
            <person name="Kim N.-H."/>
            <person name="Lee O.R."/>
            <person name="Lee T.-H."/>
            <person name="Bashyal P."/>
            <person name="Kim T.-S."/>
            <person name="Lee W.-H."/>
            <person name="Kawkins C."/>
            <person name="Kim C.-K."/>
            <person name="Kim J.S."/>
            <person name="Ahn B.O."/>
            <person name="Rhee S.Y."/>
            <person name="Sohng J.K."/>
        </authorList>
    </citation>
    <scope>NUCLEOTIDE SEQUENCE</scope>
    <source>
        <tissue evidence="2">Leaf</tissue>
    </source>
</reference>
<protein>
    <submittedName>
        <fullName evidence="2">Uncharacterized protein</fullName>
    </submittedName>
</protein>